<feature type="non-terminal residue" evidence="1">
    <location>
        <position position="67"/>
    </location>
</feature>
<evidence type="ECO:0000313" key="1">
    <source>
        <dbReference type="EMBL" id="SVE32996.1"/>
    </source>
</evidence>
<name>A0A383CKR5_9ZZZZ</name>
<dbReference type="EMBL" id="UINC01209815">
    <property type="protein sequence ID" value="SVE32996.1"/>
    <property type="molecule type" value="Genomic_DNA"/>
</dbReference>
<organism evidence="1">
    <name type="scientific">marine metagenome</name>
    <dbReference type="NCBI Taxonomy" id="408172"/>
    <lineage>
        <taxon>unclassified sequences</taxon>
        <taxon>metagenomes</taxon>
        <taxon>ecological metagenomes</taxon>
    </lineage>
</organism>
<gene>
    <name evidence="1" type="ORF">METZ01_LOCUS485850</name>
</gene>
<reference evidence="1" key="1">
    <citation type="submission" date="2018-05" db="EMBL/GenBank/DDBJ databases">
        <authorList>
            <person name="Lanie J.A."/>
            <person name="Ng W.-L."/>
            <person name="Kazmierczak K.M."/>
            <person name="Andrzejewski T.M."/>
            <person name="Davidsen T.M."/>
            <person name="Wayne K.J."/>
            <person name="Tettelin H."/>
            <person name="Glass J.I."/>
            <person name="Rusch D."/>
            <person name="Podicherti R."/>
            <person name="Tsui H.-C.T."/>
            <person name="Winkler M.E."/>
        </authorList>
    </citation>
    <scope>NUCLEOTIDE SEQUENCE</scope>
</reference>
<protein>
    <recommendedName>
        <fullName evidence="2">Amidohydrolase-related domain-containing protein</fullName>
    </recommendedName>
</protein>
<accession>A0A383CKR5</accession>
<dbReference type="AlphaFoldDB" id="A0A383CKR5"/>
<proteinExistence type="predicted"/>
<evidence type="ECO:0008006" key="2">
    <source>
        <dbReference type="Google" id="ProtNLM"/>
    </source>
</evidence>
<sequence length="67" mass="7832">MPRSLNDADVRSSQSEPMIIDAHVHVFPDVFRDRREELILRDKTFRELYTNPKAVMGTVEELIEAMD</sequence>